<evidence type="ECO:0000259" key="1">
    <source>
        <dbReference type="PROSITE" id="PS50010"/>
    </source>
</evidence>
<dbReference type="Proteomes" id="UP001146793">
    <property type="component" value="Unassembled WGS sequence"/>
</dbReference>
<protein>
    <submittedName>
        <fullName evidence="2">Protein ect2</fullName>
    </submittedName>
</protein>
<reference evidence="2" key="1">
    <citation type="submission" date="2022-08" db="EMBL/GenBank/DDBJ databases">
        <title>Novel sulphate-reducing endosymbionts in the free-living metamonad Anaeramoeba.</title>
        <authorList>
            <person name="Jerlstrom-Hultqvist J."/>
            <person name="Cepicka I."/>
            <person name="Gallot-Lavallee L."/>
            <person name="Salas-Leiva D."/>
            <person name="Curtis B.A."/>
            <person name="Zahonova K."/>
            <person name="Pipaliya S."/>
            <person name="Dacks J."/>
            <person name="Roger A.J."/>
        </authorList>
    </citation>
    <scope>NUCLEOTIDE SEQUENCE</scope>
    <source>
        <strain evidence="2">Busselton2</strain>
    </source>
</reference>
<dbReference type="SUPFAM" id="SSF48065">
    <property type="entry name" value="DBL homology domain (DH-domain)"/>
    <property type="match status" value="1"/>
</dbReference>
<dbReference type="GO" id="GO:0005085">
    <property type="term" value="F:guanyl-nucleotide exchange factor activity"/>
    <property type="evidence" value="ECO:0007669"/>
    <property type="project" value="InterPro"/>
</dbReference>
<name>A0AAV7ZZB9_9EUKA</name>
<dbReference type="AlphaFoldDB" id="A0AAV7ZZB9"/>
<dbReference type="InterPro" id="IPR035899">
    <property type="entry name" value="DBL_dom_sf"/>
</dbReference>
<evidence type="ECO:0000313" key="2">
    <source>
        <dbReference type="EMBL" id="KAJ3445817.1"/>
    </source>
</evidence>
<organism evidence="2 3">
    <name type="scientific">Anaeramoeba flamelloides</name>
    <dbReference type="NCBI Taxonomy" id="1746091"/>
    <lineage>
        <taxon>Eukaryota</taxon>
        <taxon>Metamonada</taxon>
        <taxon>Anaeramoebidae</taxon>
        <taxon>Anaeramoeba</taxon>
    </lineage>
</organism>
<gene>
    <name evidence="2" type="ORF">M0812_11704</name>
</gene>
<comment type="caution">
    <text evidence="2">The sequence shown here is derived from an EMBL/GenBank/DDBJ whole genome shotgun (WGS) entry which is preliminary data.</text>
</comment>
<dbReference type="PROSITE" id="PS50010">
    <property type="entry name" value="DH_2"/>
    <property type="match status" value="1"/>
</dbReference>
<feature type="domain" description="DH" evidence="1">
    <location>
        <begin position="44"/>
        <end position="101"/>
    </location>
</feature>
<proteinExistence type="predicted"/>
<dbReference type="EMBL" id="JANTQA010000023">
    <property type="protein sequence ID" value="KAJ3445817.1"/>
    <property type="molecule type" value="Genomic_DNA"/>
</dbReference>
<dbReference type="InterPro" id="IPR000219">
    <property type="entry name" value="DH_dom"/>
</dbReference>
<evidence type="ECO:0000313" key="3">
    <source>
        <dbReference type="Proteomes" id="UP001146793"/>
    </source>
</evidence>
<sequence>MRNNENNTNNINFKKFIANNLAVYKPISPIPLPSTKVRFELQTKRDRAVFEVLTIEETYIFNLKRVNQMKLLLEKETTKKSRFITMKQVKTLFQNLDQLLQ</sequence>
<accession>A0AAV7ZZB9</accession>
<dbReference type="Gene3D" id="1.20.900.10">
    <property type="entry name" value="Dbl homology (DH) domain"/>
    <property type="match status" value="1"/>
</dbReference>